<keyword evidence="1" id="KW-1133">Transmembrane helix</keyword>
<dbReference type="Proteomes" id="UP000823775">
    <property type="component" value="Unassembled WGS sequence"/>
</dbReference>
<dbReference type="EMBL" id="JACEIK010001968">
    <property type="protein sequence ID" value="MCD7473405.1"/>
    <property type="molecule type" value="Genomic_DNA"/>
</dbReference>
<proteinExistence type="predicted"/>
<reference evidence="2 3" key="1">
    <citation type="journal article" date="2021" name="BMC Genomics">
        <title>Datura genome reveals duplications of psychoactive alkaloid biosynthetic genes and high mutation rate following tissue culture.</title>
        <authorList>
            <person name="Rajewski A."/>
            <person name="Carter-House D."/>
            <person name="Stajich J."/>
            <person name="Litt A."/>
        </authorList>
    </citation>
    <scope>NUCLEOTIDE SEQUENCE [LARGE SCALE GENOMIC DNA]</scope>
    <source>
        <strain evidence="2">AR-01</strain>
    </source>
</reference>
<name>A0ABS8TPD6_DATST</name>
<keyword evidence="1" id="KW-0472">Membrane</keyword>
<accession>A0ABS8TPD6</accession>
<keyword evidence="1" id="KW-0812">Transmembrane</keyword>
<dbReference type="InterPro" id="IPR040411">
    <property type="entry name" value="At5g23160-like"/>
</dbReference>
<evidence type="ECO:0000256" key="1">
    <source>
        <dbReference type="SAM" id="Phobius"/>
    </source>
</evidence>
<dbReference type="PANTHER" id="PTHR34379">
    <property type="entry name" value="OS07G0553800 PROTEIN"/>
    <property type="match status" value="1"/>
</dbReference>
<keyword evidence="3" id="KW-1185">Reference proteome</keyword>
<dbReference type="PANTHER" id="PTHR34379:SF6">
    <property type="entry name" value="PROTEIN 3F"/>
    <property type="match status" value="1"/>
</dbReference>
<evidence type="ECO:0000313" key="3">
    <source>
        <dbReference type="Proteomes" id="UP000823775"/>
    </source>
</evidence>
<protein>
    <submittedName>
        <fullName evidence="2">Uncharacterized protein</fullName>
    </submittedName>
</protein>
<organism evidence="2 3">
    <name type="scientific">Datura stramonium</name>
    <name type="common">Jimsonweed</name>
    <name type="synonym">Common thornapple</name>
    <dbReference type="NCBI Taxonomy" id="4076"/>
    <lineage>
        <taxon>Eukaryota</taxon>
        <taxon>Viridiplantae</taxon>
        <taxon>Streptophyta</taxon>
        <taxon>Embryophyta</taxon>
        <taxon>Tracheophyta</taxon>
        <taxon>Spermatophyta</taxon>
        <taxon>Magnoliopsida</taxon>
        <taxon>eudicotyledons</taxon>
        <taxon>Gunneridae</taxon>
        <taxon>Pentapetalae</taxon>
        <taxon>asterids</taxon>
        <taxon>lamiids</taxon>
        <taxon>Solanales</taxon>
        <taxon>Solanaceae</taxon>
        <taxon>Solanoideae</taxon>
        <taxon>Datureae</taxon>
        <taxon>Datura</taxon>
    </lineage>
</organism>
<gene>
    <name evidence="2" type="ORF">HAX54_015241</name>
</gene>
<feature type="transmembrane region" description="Helical" evidence="1">
    <location>
        <begin position="155"/>
        <end position="183"/>
    </location>
</feature>
<sequence>MKKKFCLCYFPSVVESDDDSPHLSSKIIAKKSEKKSLSFVKKENKSIHKLPSYSRRKIFSYSNFPRLIKAILFQDPLRNIEQLEFELKSKVGWNKDEKCFKKLENREMEVEEVNRIPQQKVNTSVSHEFSSTKANTCSTWTSCDHQKKKECSCSLSYLIVFAFFMTIFLGKFWAILLTLSWLYSIPYQSRILEGAIHNW</sequence>
<evidence type="ECO:0000313" key="2">
    <source>
        <dbReference type="EMBL" id="MCD7473405.1"/>
    </source>
</evidence>
<comment type="caution">
    <text evidence="2">The sequence shown here is derived from an EMBL/GenBank/DDBJ whole genome shotgun (WGS) entry which is preliminary data.</text>
</comment>